<accession>A0AAV6LTI2</accession>
<dbReference type="PANTHER" id="PTHR34145">
    <property type="entry name" value="OS02G0105600 PROTEIN"/>
    <property type="match status" value="1"/>
</dbReference>
<dbReference type="EMBL" id="JACTNZ010000001">
    <property type="protein sequence ID" value="KAG5567641.1"/>
    <property type="molecule type" value="Genomic_DNA"/>
</dbReference>
<organism evidence="1 2">
    <name type="scientific">Rhododendron griersonianum</name>
    <dbReference type="NCBI Taxonomy" id="479676"/>
    <lineage>
        <taxon>Eukaryota</taxon>
        <taxon>Viridiplantae</taxon>
        <taxon>Streptophyta</taxon>
        <taxon>Embryophyta</taxon>
        <taxon>Tracheophyta</taxon>
        <taxon>Spermatophyta</taxon>
        <taxon>Magnoliopsida</taxon>
        <taxon>eudicotyledons</taxon>
        <taxon>Gunneridae</taxon>
        <taxon>Pentapetalae</taxon>
        <taxon>asterids</taxon>
        <taxon>Ericales</taxon>
        <taxon>Ericaceae</taxon>
        <taxon>Ericoideae</taxon>
        <taxon>Rhodoreae</taxon>
        <taxon>Rhododendron</taxon>
    </lineage>
</organism>
<reference evidence="1" key="1">
    <citation type="submission" date="2020-08" db="EMBL/GenBank/DDBJ databases">
        <title>Plant Genome Project.</title>
        <authorList>
            <person name="Zhang R.-G."/>
        </authorList>
    </citation>
    <scope>NUCLEOTIDE SEQUENCE</scope>
    <source>
        <strain evidence="1">WSP0</strain>
        <tissue evidence="1">Leaf</tissue>
    </source>
</reference>
<dbReference type="Proteomes" id="UP000823749">
    <property type="component" value="Chromosome 1"/>
</dbReference>
<dbReference type="AlphaFoldDB" id="A0AAV6LTI2"/>
<name>A0AAV6LTI2_9ERIC</name>
<evidence type="ECO:0000313" key="1">
    <source>
        <dbReference type="EMBL" id="KAG5567641.1"/>
    </source>
</evidence>
<keyword evidence="2" id="KW-1185">Reference proteome</keyword>
<evidence type="ECO:0000313" key="2">
    <source>
        <dbReference type="Proteomes" id="UP000823749"/>
    </source>
</evidence>
<proteinExistence type="predicted"/>
<gene>
    <name evidence="1" type="ORF">RHGRI_002993</name>
</gene>
<dbReference type="PANTHER" id="PTHR34145:SF68">
    <property type="entry name" value="FBD DOMAIN-CONTAINING PROTEIN"/>
    <property type="match status" value="1"/>
</dbReference>
<protein>
    <recommendedName>
        <fullName evidence="3">FBD domain-containing protein</fullName>
    </recommendedName>
</protein>
<comment type="caution">
    <text evidence="1">The sequence shown here is derived from an EMBL/GenBank/DDBJ whole genome shotgun (WGS) entry which is preliminary data.</text>
</comment>
<dbReference type="InterPro" id="IPR053772">
    <property type="entry name" value="At1g61320/At1g61330-like"/>
</dbReference>
<sequence>MENTIALPDKRRRIIVPPSKTPLIKKLRRFPNFPKLRNLRQLELVLTPSVSRLVLCGCLLRASPLLTRLKIEFLSFKDSTREETEVRWPKRPHKCLKMVELIKISGCKSQLQIASYLLGCALSLGKIIIDPRGQYQWIENKWIREDSDKLETARNRVRQHLKTRLPEGTELVVL</sequence>
<evidence type="ECO:0008006" key="3">
    <source>
        <dbReference type="Google" id="ProtNLM"/>
    </source>
</evidence>